<dbReference type="PANTHER" id="PTHR11269:SF9">
    <property type="entry name" value="PERIOD CIRCADIAN PROTEIN HOMOLOG 2"/>
    <property type="match status" value="1"/>
</dbReference>
<keyword evidence="18" id="KW-0443">Lipid metabolism</keyword>
<dbReference type="GO" id="GO:0000976">
    <property type="term" value="F:transcription cis-regulatory region binding"/>
    <property type="evidence" value="ECO:0007669"/>
    <property type="project" value="TreeGrafter"/>
</dbReference>
<dbReference type="PROSITE" id="PS00916">
    <property type="entry name" value="PI3_4_KINASE_2"/>
    <property type="match status" value="1"/>
</dbReference>
<feature type="compositionally biased region" description="Polar residues" evidence="32">
    <location>
        <begin position="2066"/>
        <end position="2084"/>
    </location>
</feature>
<evidence type="ECO:0000256" key="30">
    <source>
        <dbReference type="ARBA" id="ARBA00080896"/>
    </source>
</evidence>
<dbReference type="GO" id="GO:0046934">
    <property type="term" value="F:1-phosphatidylinositol-4,5-bisphosphate 3-kinase activity"/>
    <property type="evidence" value="ECO:0007669"/>
    <property type="project" value="UniProtKB-EC"/>
</dbReference>
<evidence type="ECO:0000259" key="34">
    <source>
        <dbReference type="PROSITE" id="PS50290"/>
    </source>
</evidence>
<dbReference type="InterPro" id="IPR035892">
    <property type="entry name" value="C2_domain_sf"/>
</dbReference>
<feature type="region of interest" description="Disordered" evidence="32">
    <location>
        <begin position="1220"/>
        <end position="1343"/>
    </location>
</feature>
<dbReference type="Pfam" id="PF23170">
    <property type="entry name" value="bHLH_PER"/>
    <property type="match status" value="1"/>
</dbReference>
<dbReference type="FunFam" id="2.60.40.150:FF:000046">
    <property type="entry name" value="Phosphatidylinositol 4,5-bisphosphate 3-kinase catalytic subunit"/>
    <property type="match status" value="1"/>
</dbReference>
<dbReference type="Gene3D" id="1.25.40.70">
    <property type="entry name" value="Phosphatidylinositol 3-kinase, accessory domain (PIK)"/>
    <property type="match status" value="1"/>
</dbReference>
<evidence type="ECO:0000259" key="33">
    <source>
        <dbReference type="PROSITE" id="PS50112"/>
    </source>
</evidence>
<dbReference type="InterPro" id="IPR035965">
    <property type="entry name" value="PAS-like_dom_sf"/>
</dbReference>
<evidence type="ECO:0000256" key="5">
    <source>
        <dbReference type="ARBA" id="ARBA00012010"/>
    </source>
</evidence>
<dbReference type="Proteomes" id="UP001152622">
    <property type="component" value="Chromosome 3"/>
</dbReference>
<dbReference type="FunFam" id="1.10.1070.11:FF:000001">
    <property type="entry name" value="Phosphatidylinositol 4,5-bisphosphate 3-kinase catalytic subunit"/>
    <property type="match status" value="1"/>
</dbReference>
<evidence type="ECO:0000256" key="15">
    <source>
        <dbReference type="ARBA" id="ARBA00022889"/>
    </source>
</evidence>
<evidence type="ECO:0000256" key="3">
    <source>
        <dbReference type="ARBA" id="ARBA00004805"/>
    </source>
</evidence>
<evidence type="ECO:0000256" key="20">
    <source>
        <dbReference type="ARBA" id="ARBA00023163"/>
    </source>
</evidence>
<dbReference type="EC" id="2.7.11.1" evidence="6"/>
<keyword evidence="19" id="KW-0090">Biological rhythms</keyword>
<dbReference type="GO" id="GO:0046854">
    <property type="term" value="P:phosphatidylinositol phosphate biosynthetic process"/>
    <property type="evidence" value="ECO:0007669"/>
    <property type="project" value="UniProtKB-ARBA"/>
</dbReference>
<feature type="compositionally biased region" description="Basic and acidic residues" evidence="32">
    <location>
        <begin position="1866"/>
        <end position="1877"/>
    </location>
</feature>
<dbReference type="InterPro" id="IPR000403">
    <property type="entry name" value="PI3/4_kinase_cat_dom"/>
</dbReference>
<dbReference type="CDD" id="cd08693">
    <property type="entry name" value="C2_PI3K_class_I_beta_delta"/>
    <property type="match status" value="1"/>
</dbReference>
<dbReference type="Gene3D" id="3.30.1010.10">
    <property type="entry name" value="Phosphatidylinositol 3-kinase Catalytic Subunit, Chain A, domain 4"/>
    <property type="match status" value="1"/>
</dbReference>
<evidence type="ECO:0000256" key="18">
    <source>
        <dbReference type="ARBA" id="ARBA00023098"/>
    </source>
</evidence>
<dbReference type="InterPro" id="IPR050760">
    <property type="entry name" value="Period_circadian_regulator"/>
</dbReference>
<evidence type="ECO:0000256" key="25">
    <source>
        <dbReference type="ARBA" id="ARBA00048977"/>
    </source>
</evidence>
<reference evidence="37" key="1">
    <citation type="journal article" date="2023" name="Science">
        <title>Genome structures resolve the early diversification of teleost fishes.</title>
        <authorList>
            <person name="Parey E."/>
            <person name="Louis A."/>
            <person name="Montfort J."/>
            <person name="Bouchez O."/>
            <person name="Roques C."/>
            <person name="Iampietro C."/>
            <person name="Lluch J."/>
            <person name="Castinel A."/>
            <person name="Donnadieu C."/>
            <person name="Desvignes T."/>
            <person name="Floi Bucao C."/>
            <person name="Jouanno E."/>
            <person name="Wen M."/>
            <person name="Mejri S."/>
            <person name="Dirks R."/>
            <person name="Jansen H."/>
            <person name="Henkel C."/>
            <person name="Chen W.J."/>
            <person name="Zahm M."/>
            <person name="Cabau C."/>
            <person name="Klopp C."/>
            <person name="Thompson A.W."/>
            <person name="Robinson-Rechavi M."/>
            <person name="Braasch I."/>
            <person name="Lecointre G."/>
            <person name="Bobe J."/>
            <person name="Postlethwait J.H."/>
            <person name="Berthelot C."/>
            <person name="Roest Crollius H."/>
            <person name="Guiguen Y."/>
        </authorList>
    </citation>
    <scope>NUCLEOTIDE SEQUENCE</scope>
    <source>
        <strain evidence="37">WJC10195</strain>
    </source>
</reference>
<keyword evidence="13" id="KW-0418">Kinase</keyword>
<dbReference type="Gene3D" id="2.60.40.150">
    <property type="entry name" value="C2 domain"/>
    <property type="match status" value="1"/>
</dbReference>
<keyword evidence="8" id="KW-0597">Phosphoprotein</keyword>
<dbReference type="Pfam" id="PF21353">
    <property type="entry name" value="Per3-like_PAS-A"/>
    <property type="match status" value="1"/>
</dbReference>
<keyword evidence="21" id="KW-0539">Nucleus</keyword>
<evidence type="ECO:0000256" key="23">
    <source>
        <dbReference type="ARBA" id="ARBA00039684"/>
    </source>
</evidence>
<keyword evidence="10" id="KW-0808">Transferase</keyword>
<evidence type="ECO:0000256" key="14">
    <source>
        <dbReference type="ARBA" id="ARBA00022840"/>
    </source>
</evidence>
<dbReference type="InterPro" id="IPR016024">
    <property type="entry name" value="ARM-type_fold"/>
</dbReference>
<gene>
    <name evidence="37" type="ORF">SKAU_G00079570</name>
</gene>
<evidence type="ECO:0000256" key="8">
    <source>
        <dbReference type="ARBA" id="ARBA00022553"/>
    </source>
</evidence>
<dbReference type="Pfam" id="PF00792">
    <property type="entry name" value="PI3K_C2"/>
    <property type="match status" value="1"/>
</dbReference>
<feature type="domain" description="C2 PI3K-type" evidence="36">
    <location>
        <begin position="66"/>
        <end position="235"/>
    </location>
</feature>
<evidence type="ECO:0000256" key="6">
    <source>
        <dbReference type="ARBA" id="ARBA00012513"/>
    </source>
</evidence>
<dbReference type="GO" id="GO:0006897">
    <property type="term" value="P:endocytosis"/>
    <property type="evidence" value="ECO:0007669"/>
    <property type="project" value="UniProtKB-KW"/>
</dbReference>
<dbReference type="SMART" id="SM00145">
    <property type="entry name" value="PI3Ka"/>
    <property type="match status" value="1"/>
</dbReference>
<dbReference type="InterPro" id="IPR011009">
    <property type="entry name" value="Kinase-like_dom_sf"/>
</dbReference>
<dbReference type="Pfam" id="PF00454">
    <property type="entry name" value="PI3_PI4_kinase"/>
    <property type="match status" value="1"/>
</dbReference>
<evidence type="ECO:0000256" key="10">
    <source>
        <dbReference type="ARBA" id="ARBA00022679"/>
    </source>
</evidence>
<evidence type="ECO:0000256" key="22">
    <source>
        <dbReference type="ARBA" id="ARBA00023981"/>
    </source>
</evidence>
<dbReference type="GO" id="GO:0043153">
    <property type="term" value="P:entrainment of circadian clock by photoperiod"/>
    <property type="evidence" value="ECO:0007669"/>
    <property type="project" value="TreeGrafter"/>
</dbReference>
<comment type="pathway">
    <text evidence="3">Phospholipid metabolism; phosphatidylinositol phosphate biosynthesis.</text>
</comment>
<evidence type="ECO:0000256" key="1">
    <source>
        <dbReference type="ARBA" id="ARBA00004123"/>
    </source>
</evidence>
<dbReference type="GO" id="GO:0005829">
    <property type="term" value="C:cytosol"/>
    <property type="evidence" value="ECO:0007669"/>
    <property type="project" value="UniProtKB-ARBA"/>
</dbReference>
<keyword evidence="12" id="KW-0547">Nucleotide-binding</keyword>
<feature type="domain" description="PI3K/PI4K catalytic" evidence="34">
    <location>
        <begin position="518"/>
        <end position="832"/>
    </location>
</feature>
<feature type="region of interest" description="Disordered" evidence="32">
    <location>
        <begin position="1855"/>
        <end position="1895"/>
    </location>
</feature>
<feature type="compositionally biased region" description="Polar residues" evidence="32">
    <location>
        <begin position="1232"/>
        <end position="1241"/>
    </location>
</feature>
<evidence type="ECO:0000259" key="35">
    <source>
        <dbReference type="PROSITE" id="PS51545"/>
    </source>
</evidence>
<dbReference type="PROSITE" id="PS50112">
    <property type="entry name" value="PAS"/>
    <property type="match status" value="1"/>
</dbReference>
<dbReference type="Gene3D" id="3.30.450.20">
    <property type="entry name" value="PAS domain"/>
    <property type="match status" value="2"/>
</dbReference>
<feature type="compositionally biased region" description="Low complexity" evidence="32">
    <location>
        <begin position="2251"/>
        <end position="2274"/>
    </location>
</feature>
<comment type="catalytic activity">
    <reaction evidence="22">
        <text>a 1,2-diacyl-sn-glycero-3-phospho-(1D-myo-inositol-4,5-bisphosphate) + ATP = a 1,2-diacyl-sn-glycero-3-phospho-(1D-myo-inositol-3,4,5-trisphosphate) + ADP + H(+)</text>
        <dbReference type="Rhea" id="RHEA:21292"/>
        <dbReference type="ChEBI" id="CHEBI:15378"/>
        <dbReference type="ChEBI" id="CHEBI:30616"/>
        <dbReference type="ChEBI" id="CHEBI:57836"/>
        <dbReference type="ChEBI" id="CHEBI:58456"/>
        <dbReference type="ChEBI" id="CHEBI:456216"/>
        <dbReference type="EC" id="2.7.1.153"/>
    </reaction>
    <physiologicalReaction direction="left-to-right" evidence="22">
        <dbReference type="Rhea" id="RHEA:21293"/>
    </physiologicalReaction>
</comment>
<dbReference type="GO" id="GO:0001222">
    <property type="term" value="F:transcription corepressor binding"/>
    <property type="evidence" value="ECO:0007669"/>
    <property type="project" value="TreeGrafter"/>
</dbReference>
<comment type="subunit">
    <text evidence="27">Heterodimer of a catalytic subunit PIK3CB and a p85 regulatory subunit (PIK3R1, PIK3R2 or PIK3R3). Interaction with PIK3R2 is required for nuclear localization and nuclear export. Part of a complex with PIK3R1 and PTEN. Binding to PTEN may antagonize the lipid kinase activity under normal growth conditions. Part of a complex involved in autophagosome formation composed of PIK3C3 and PIK3R4. Interacts with BECN1, ATG14 and RAB5A.</text>
</comment>
<feature type="compositionally biased region" description="Low complexity" evidence="32">
    <location>
        <begin position="2085"/>
        <end position="2096"/>
    </location>
</feature>
<evidence type="ECO:0000256" key="2">
    <source>
        <dbReference type="ARBA" id="ARBA00004496"/>
    </source>
</evidence>
<dbReference type="Pfam" id="PF00613">
    <property type="entry name" value="PI3Ka"/>
    <property type="match status" value="1"/>
</dbReference>
<organism evidence="37 38">
    <name type="scientific">Synaphobranchus kaupii</name>
    <name type="common">Kaup's arrowtooth eel</name>
    <dbReference type="NCBI Taxonomy" id="118154"/>
    <lineage>
        <taxon>Eukaryota</taxon>
        <taxon>Metazoa</taxon>
        <taxon>Chordata</taxon>
        <taxon>Craniata</taxon>
        <taxon>Vertebrata</taxon>
        <taxon>Euteleostomi</taxon>
        <taxon>Actinopterygii</taxon>
        <taxon>Neopterygii</taxon>
        <taxon>Teleostei</taxon>
        <taxon>Anguilliformes</taxon>
        <taxon>Synaphobranchidae</taxon>
        <taxon>Synaphobranchus</taxon>
    </lineage>
</organism>
<dbReference type="GO" id="GO:0032922">
    <property type="term" value="P:circadian regulation of gene expression"/>
    <property type="evidence" value="ECO:0007669"/>
    <property type="project" value="TreeGrafter"/>
</dbReference>
<keyword evidence="14" id="KW-0067">ATP-binding</keyword>
<comment type="pathway">
    <text evidence="4">Lipid metabolism.</text>
</comment>
<comment type="subcellular location">
    <subcellularLocation>
        <location evidence="2">Cytoplasm</location>
    </subcellularLocation>
    <subcellularLocation>
        <location evidence="1">Nucleus</location>
    </subcellularLocation>
</comment>
<dbReference type="GO" id="GO:0007155">
    <property type="term" value="P:cell adhesion"/>
    <property type="evidence" value="ECO:0007669"/>
    <property type="project" value="UniProtKB-KW"/>
</dbReference>
<dbReference type="PANTHER" id="PTHR11269">
    <property type="entry name" value="PERIOD CIRCADIAN PROTEIN"/>
    <property type="match status" value="1"/>
</dbReference>
<evidence type="ECO:0000256" key="9">
    <source>
        <dbReference type="ARBA" id="ARBA00022583"/>
    </source>
</evidence>
<keyword evidence="38" id="KW-1185">Reference proteome</keyword>
<evidence type="ECO:0000256" key="26">
    <source>
        <dbReference type="ARBA" id="ARBA00051347"/>
    </source>
</evidence>
<dbReference type="InterPro" id="IPR048814">
    <property type="entry name" value="Per1-3_PAS-A"/>
</dbReference>
<keyword evidence="20" id="KW-0804">Transcription</keyword>
<dbReference type="SUPFAM" id="SSF49562">
    <property type="entry name" value="C2 domain (Calcium/lipid-binding domain, CaLB)"/>
    <property type="match status" value="1"/>
</dbReference>
<dbReference type="Gene3D" id="3.10.20.770">
    <property type="match status" value="1"/>
</dbReference>
<dbReference type="Gene3D" id="1.10.1070.11">
    <property type="entry name" value="Phosphatidylinositol 3-/4-kinase, catalytic domain"/>
    <property type="match status" value="1"/>
</dbReference>
<dbReference type="CDD" id="cd00130">
    <property type="entry name" value="PAS"/>
    <property type="match status" value="1"/>
</dbReference>
<dbReference type="SUPFAM" id="SSF48371">
    <property type="entry name" value="ARM repeat"/>
    <property type="match status" value="1"/>
</dbReference>
<feature type="region of interest" description="Disordered" evidence="32">
    <location>
        <begin position="2022"/>
        <end position="2096"/>
    </location>
</feature>
<dbReference type="FunFam" id="1.25.40.70:FF:000004">
    <property type="entry name" value="Phosphatidylinositol 4,5-bisphosphate 3-kinase catalytic subunit beta"/>
    <property type="match status" value="1"/>
</dbReference>
<dbReference type="InterPro" id="IPR018936">
    <property type="entry name" value="PI3/4_kinase_CS"/>
</dbReference>
<comment type="catalytic activity">
    <reaction evidence="26">
        <text>1-octadecanoyl-2-(5Z,8Z,11Z,14Z)-eicosatetraenoyl-sn-glycero-3-phospho-1D-myo-inositol 4,5-bisphosphate + ATP = 1-octadecanoyl-2-(5Z,8Z,11Z,14Z-eicosatetraenoyl)-sn-glycero-3-phospho-(1D-myo-inositol 3,4,5-triphosphate) + ADP + H(+)</text>
        <dbReference type="Rhea" id="RHEA:43396"/>
        <dbReference type="ChEBI" id="CHEBI:15378"/>
        <dbReference type="ChEBI" id="CHEBI:30616"/>
        <dbReference type="ChEBI" id="CHEBI:77137"/>
        <dbReference type="ChEBI" id="CHEBI:83243"/>
        <dbReference type="ChEBI" id="CHEBI:456216"/>
    </reaction>
    <physiologicalReaction direction="left-to-right" evidence="26">
        <dbReference type="Rhea" id="RHEA:43397"/>
    </physiologicalReaction>
</comment>
<dbReference type="SMART" id="SM00091">
    <property type="entry name" value="PAS"/>
    <property type="match status" value="2"/>
</dbReference>
<dbReference type="InterPro" id="IPR042236">
    <property type="entry name" value="PI3K_accessory_sf"/>
</dbReference>
<evidence type="ECO:0000256" key="31">
    <source>
        <dbReference type="PROSITE-ProRule" id="PRU00880"/>
    </source>
</evidence>
<feature type="domain" description="PAS" evidence="33">
    <location>
        <begin position="1581"/>
        <end position="1624"/>
    </location>
</feature>
<dbReference type="InterPro" id="IPR002420">
    <property type="entry name" value="PI3K-type_C2_dom"/>
</dbReference>
<dbReference type="Pfam" id="PF08447">
    <property type="entry name" value="PAS_3"/>
    <property type="match status" value="1"/>
</dbReference>
<dbReference type="GO" id="GO:0004674">
    <property type="term" value="F:protein serine/threonine kinase activity"/>
    <property type="evidence" value="ECO:0007669"/>
    <property type="project" value="UniProtKB-EC"/>
</dbReference>
<dbReference type="InterPro" id="IPR013655">
    <property type="entry name" value="PAS_fold_3"/>
</dbReference>
<dbReference type="PROSITE" id="PS51545">
    <property type="entry name" value="PIK_HELICAL"/>
    <property type="match status" value="1"/>
</dbReference>
<feature type="compositionally biased region" description="Low complexity" evidence="32">
    <location>
        <begin position="1733"/>
        <end position="1742"/>
    </location>
</feature>
<evidence type="ECO:0000256" key="16">
    <source>
        <dbReference type="ARBA" id="ARBA00023006"/>
    </source>
</evidence>
<evidence type="ECO:0000256" key="13">
    <source>
        <dbReference type="ARBA" id="ARBA00022777"/>
    </source>
</evidence>
<dbReference type="Pfam" id="PF12114">
    <property type="entry name" value="Period_C"/>
    <property type="match status" value="1"/>
</dbReference>
<keyword evidence="7" id="KW-0963">Cytoplasm</keyword>
<feature type="compositionally biased region" description="Basic and acidic residues" evidence="32">
    <location>
        <begin position="1242"/>
        <end position="1255"/>
    </location>
</feature>
<evidence type="ECO:0000256" key="29">
    <source>
        <dbReference type="ARBA" id="ARBA00076131"/>
    </source>
</evidence>
<evidence type="ECO:0000313" key="37">
    <source>
        <dbReference type="EMBL" id="KAJ8367929.1"/>
    </source>
</evidence>
<dbReference type="InterPro" id="IPR057310">
    <property type="entry name" value="PER1-3_bHLH"/>
</dbReference>
<evidence type="ECO:0000256" key="11">
    <source>
        <dbReference type="ARBA" id="ARBA00022737"/>
    </source>
</evidence>
<sequence length="2504" mass="276456">MVHYIRTCVVAKESPHLTLVHSSAIKELFKKEISAIGAVVNRKTSNPPLPLPPKRRGPSQVHTCVWDVQAQFKIGLVKGSKVNTEETAKVHVRAGLFHGTELLCKPAVSSETSGRNEHVWNRTLDFDIAVGDLPRMARLCFAVYAVMDKVKKQKSTKNAHIPKYQTIRKAGKVHYPIAWVNTMVFDYKGQLKTGDIILHSWSSFPDELEEMLNPIGTIQTNPYTENATALHIQLPEYSPCPIIFPPFDKILEKAAEIARGSDCLPMVGRGGKKFHIELKEIMERDPLSQLCENEKDLIWTLRYDCRENFPQSLPKLLLSVKWSKHEDMAQLQALLQIWPKLSPRDALELLDFNYPDQYVREYAVDCLRLMSDEELSQYLLQLVQVLRYEPYYDCALSRFLLDRAQANRKIGHFLFWHLRSEIHMPAVSVQFALILEAYCRGSIPHIEVLKKQVEALKKLKAVNELIKLGTIKNARNKTKEAMLTKEAMMTCLRQTGYAETLSDLHSPLNPSIILSGINVDKCRYMDSKMKPLWIVYNNKLLGGDTLGIIFKNGDDLRQDMLTLQILRLMDLLWKEANLDLRIVPYGCLATGDRSGLIEVVSSAETIANIQLTSSNVAATAAFNKDALLNWLKEKNSGDTLERAIEEFTLSCAGYCVATYVLGIGDRHSDNIMVRSTGQLFHIDFGHILGNFKSKFGIKRERVPFILTHDFIHVIQQGKTGNTEKFGSFRQYCEDAYLILRKNGNLFITLFALMLTAGLPELTSVKDIQYLKGSDSDTAESRFSRKSARERREGVAVLTGVCWPQDSLALGKTDEEALKQFRQKFDEALRESWTTKVNWMAHNVAKDNREKGAGGVAEVKGRRASKLPIRTVFPLVEEEPVCLLATAAGTAMRRAGGSVGTVCRTVPRMQDVHCAVSLRRVHTAYGSHNSPPTPHPSPVMYRIYSLWVGVRQPPTPVTGVWEDYSAPLVNGRGHLPTCPHLLHLHSDPPLWGIPLSGFPPSRNPRMCKLGRLPDSKRRGVSVAWQSTSGLRPPLSIPHVVFDARGCQRSPLKELLCREPPPVPWGPAESGDQGEEAGRLHARWRVRGPGQEVVIPHVPSQTHHLAFMGERCWLRCTAEHSVLYRAWLSDGMPGERRGVGALRAVLGPASPRGSRCAPTRPRGGLIPLHQLPAGHMQTYLHPERYLYSTLEERISFGEEAAACSSMSQLCRMSGFGEGRGLGGAELGLASEGSDSSQDPSASPHSDRKMARSLHEDAEMNGSGSSGSGTESHGNDSNGNESLGSSSGNGKDSALQSSGSNKSSNSHSPSPPSSSNAFSLLSASSEQDNPSTSGCSSEESAKAKTQKELIKTLKELKLHLPSEKRNKSKSSTLNTLKHALRCVKQVKANEEYYQMLMIHDSQPPGLDVPSYTIREIDGITSEYTFKNTDTFAVAVSMVTGKIMYISDQAASILSCKRDVFKNAKFVEFLSPQDVSVFYSFTTLYRLPSWRMCTGAESSPADCMQEKSFFCRISGGRERAGNLQYLPFRMTPYLMKVQDAELREDQFCCLLLAERVHSGYEAPRIPSDKRIFTTTHTPNCVFQDVDERAVPLLGYLPQDLIGTPVLLHLHPSDRPLMLAVHRKILQYVGQPFDQSIRFCARNGEYLTIDTSWSSFVNPWSRKVAFIIGRHKVRMGPVNEDVFAAPAFTGGKIMDSDILEVTEQIHKLLLQPVHSIGSSGYGSLGSNGSHEQLMSVASSSESNTNSNEEAHKAKPRTFQEICKGVHMLKNQEQQVFMTSAARPEPRKTSYTEFQRGQAVRLKDSALPMTVGSGEDRSSTQEELAYKDQTVYSYQQISCLDSVIRYLESCNIPITVKRKCQSSSITTSSTSDEDKQKETDDMQKTQGPLLSEPLPSMKASEKPAGVVGTASLTPLALPSKAESVVSITSQCSYSSTIVHVGDKKPQPESEMIEDAAESLAPSAPPPSIVSPPTQEEAAYKKLGLTKQVLAAHTQKEEQAFLSRRREQRDAQTFQADCSLYLGRHRGLPAAHAPPAARGPKLPGASGAEPTARRSGRNKKSKKPRIKKHESSDSTASNRTHPQRPPLQSLNQSSWSPSETSQSTFPVTYPAVMPAYPLPVYPGSGAVPPRAGGVLPGFGDGPRGQATPFSAPLVTPMVAFVLPNYMLPQMGNAPRPAFYSEQASFPLQPPYPPPFAYSMPADPPKAAGQEPRESPLALWAEPRDQVSPPLFESRCSSPLQLNLLQLEETPRFLERQDSSAPPAGAPGNSAGDKGTAGGATKPSKDLQQVGSPGEGPQSDTHSSSSDFLDIFLQEDSHSGTGSSGSLGSGFNGCGTSASGTSASGMGSCHTSNTSKYFGSIDSSENNHKAKPHVEAKVEENERFKYMLQEPVWLLMANADESMMMNYQLPCRDMQKVLKEDRERLRHMQKGQPRFSDNQKKELCEVHPWMRRGGVPKVLNVKECFCCKDDPSNVTKDMELGALGDVGEDNTVPKDSEELLQADACPSLGPVL</sequence>
<evidence type="ECO:0000256" key="24">
    <source>
        <dbReference type="ARBA" id="ARBA00042893"/>
    </source>
</evidence>
<evidence type="ECO:0000256" key="19">
    <source>
        <dbReference type="ARBA" id="ARBA00023108"/>
    </source>
</evidence>
<evidence type="ECO:0000256" key="32">
    <source>
        <dbReference type="SAM" id="MobiDB-lite"/>
    </source>
</evidence>
<dbReference type="GO" id="GO:0000122">
    <property type="term" value="P:negative regulation of transcription by RNA polymerase II"/>
    <property type="evidence" value="ECO:0007669"/>
    <property type="project" value="TreeGrafter"/>
</dbReference>
<dbReference type="GO" id="GO:0005634">
    <property type="term" value="C:nucleus"/>
    <property type="evidence" value="ECO:0007669"/>
    <property type="project" value="UniProtKB-SubCell"/>
</dbReference>
<dbReference type="InterPro" id="IPR022728">
    <property type="entry name" value="Period_circadian-like_C"/>
</dbReference>
<dbReference type="GO" id="GO:0005524">
    <property type="term" value="F:ATP binding"/>
    <property type="evidence" value="ECO:0007669"/>
    <property type="project" value="UniProtKB-KW"/>
</dbReference>
<feature type="domain" description="PIK helical" evidence="35">
    <location>
        <begin position="264"/>
        <end position="441"/>
    </location>
</feature>
<dbReference type="InterPro" id="IPR036940">
    <property type="entry name" value="PI3/4_kinase_cat_sf"/>
</dbReference>
<evidence type="ECO:0000256" key="21">
    <source>
        <dbReference type="ARBA" id="ARBA00023242"/>
    </source>
</evidence>
<evidence type="ECO:0000256" key="12">
    <source>
        <dbReference type="ARBA" id="ARBA00022741"/>
    </source>
</evidence>
<dbReference type="FunFam" id="3.30.450.20:FF:000013">
    <property type="entry name" value="Period circadian protein homolog 2"/>
    <property type="match status" value="1"/>
</dbReference>
<dbReference type="FunFam" id="3.30.1010.10:FF:000005">
    <property type="entry name" value="Phosphatidylinositol 4,5-bisphosphate 3-kinase catalytic subunit beta"/>
    <property type="match status" value="1"/>
</dbReference>
<dbReference type="SUPFAM" id="SSF56112">
    <property type="entry name" value="Protein kinase-like (PK-like)"/>
    <property type="match status" value="1"/>
</dbReference>
<feature type="region of interest" description="Disordered" evidence="32">
    <location>
        <begin position="2183"/>
        <end position="2205"/>
    </location>
</feature>
<dbReference type="SUPFAM" id="SSF55785">
    <property type="entry name" value="PYP-like sensor domain (PAS domain)"/>
    <property type="match status" value="1"/>
</dbReference>
<evidence type="ECO:0000256" key="28">
    <source>
        <dbReference type="ARBA" id="ARBA00068828"/>
    </source>
</evidence>
<keyword evidence="15" id="KW-0130">Cell adhesion</keyword>
<keyword evidence="11" id="KW-0677">Repeat</keyword>
<keyword evidence="9" id="KW-0254">Endocytosis</keyword>
<dbReference type="PROSITE" id="PS00915">
    <property type="entry name" value="PI3_4_KINASE_1"/>
    <property type="match status" value="1"/>
</dbReference>
<evidence type="ECO:0000256" key="7">
    <source>
        <dbReference type="ARBA" id="ARBA00022490"/>
    </source>
</evidence>
<evidence type="ECO:0000256" key="17">
    <source>
        <dbReference type="ARBA" id="ARBA00023015"/>
    </source>
</evidence>
<dbReference type="SMART" id="SM00142">
    <property type="entry name" value="PI3K_C2"/>
    <property type="match status" value="1"/>
</dbReference>
<feature type="region of interest" description="Disordered" evidence="32">
    <location>
        <begin position="1716"/>
        <end position="1749"/>
    </location>
</feature>
<proteinExistence type="inferred from homology"/>
<keyword evidence="16" id="KW-0072">Autophagy</keyword>
<feature type="compositionally biased region" description="Basic residues" evidence="32">
    <location>
        <begin position="2047"/>
        <end position="2061"/>
    </location>
</feature>
<protein>
    <recommendedName>
        <fullName evidence="23">Period circadian protein homolog 2</fullName>
        <ecNumber evidence="5">2.7.1.153</ecNumber>
        <ecNumber evidence="6">2.7.11.1</ecNumber>
    </recommendedName>
    <alternativeName>
        <fullName evidence="24">Circadian clock protein PERIOD 2</fullName>
    </alternativeName>
    <alternativeName>
        <fullName evidence="30">Phosphatidylinositol 4,5-bisphosphate 3-kinase 110 kDa catalytic subunit beta</fullName>
    </alternativeName>
    <alternativeName>
        <fullName evidence="28">Phosphatidylinositol 4,5-bisphosphate 3-kinase catalytic subunit beta isoform</fullName>
    </alternativeName>
    <alternativeName>
        <fullName evidence="29">Serine/threonine protein kinase PIK3CB</fullName>
    </alternativeName>
</protein>
<feature type="region of interest" description="Disordered" evidence="32">
    <location>
        <begin position="2246"/>
        <end position="2297"/>
    </location>
</feature>
<feature type="compositionally biased region" description="Low complexity" evidence="32">
    <location>
        <begin position="2022"/>
        <end position="2033"/>
    </location>
</feature>
<keyword evidence="17" id="KW-0805">Transcription regulation</keyword>
<dbReference type="EC" id="2.7.1.153" evidence="5"/>
<dbReference type="InterPro" id="IPR001263">
    <property type="entry name" value="PI3K_accessory_dom"/>
</dbReference>
<name>A0A9Q1FU90_SYNKA</name>
<dbReference type="PROSITE" id="PS51547">
    <property type="entry name" value="C2_PI3K"/>
    <property type="match status" value="1"/>
</dbReference>
<dbReference type="CDD" id="cd00872">
    <property type="entry name" value="PI3Ka_I"/>
    <property type="match status" value="1"/>
</dbReference>
<comment type="catalytic activity">
    <reaction evidence="25">
        <text>L-seryl-[protein] + ATP = O-phospho-L-seryl-[protein] + ADP + H(+)</text>
        <dbReference type="Rhea" id="RHEA:17989"/>
        <dbReference type="Rhea" id="RHEA-COMP:9863"/>
        <dbReference type="Rhea" id="RHEA-COMP:11604"/>
        <dbReference type="ChEBI" id="CHEBI:15378"/>
        <dbReference type="ChEBI" id="CHEBI:29999"/>
        <dbReference type="ChEBI" id="CHEBI:30616"/>
        <dbReference type="ChEBI" id="CHEBI:83421"/>
        <dbReference type="ChEBI" id="CHEBI:456216"/>
        <dbReference type="EC" id="2.7.11.1"/>
    </reaction>
    <physiologicalReaction direction="left-to-right" evidence="25">
        <dbReference type="Rhea" id="RHEA:17990"/>
    </physiologicalReaction>
</comment>
<dbReference type="InterPro" id="IPR000014">
    <property type="entry name" value="PAS"/>
</dbReference>
<dbReference type="FunFam" id="3.30.450.20:FF:000004">
    <property type="entry name" value="Period circadian protein homolog 3"/>
    <property type="match status" value="1"/>
</dbReference>
<dbReference type="EMBL" id="JAINUF010000003">
    <property type="protein sequence ID" value="KAJ8367929.1"/>
    <property type="molecule type" value="Genomic_DNA"/>
</dbReference>
<feature type="compositionally biased region" description="Polar residues" evidence="32">
    <location>
        <begin position="1323"/>
        <end position="1335"/>
    </location>
</feature>
<evidence type="ECO:0000313" key="38">
    <source>
        <dbReference type="Proteomes" id="UP001152622"/>
    </source>
</evidence>
<comment type="similarity">
    <text evidence="31">Belongs to the PI3/PI4-kinase family.</text>
</comment>
<dbReference type="PROSITE" id="PS50290">
    <property type="entry name" value="PI3_4_KINASE_3"/>
    <property type="match status" value="1"/>
</dbReference>
<dbReference type="SMART" id="SM00146">
    <property type="entry name" value="PI3Kc"/>
    <property type="match status" value="1"/>
</dbReference>
<evidence type="ECO:0000256" key="4">
    <source>
        <dbReference type="ARBA" id="ARBA00005189"/>
    </source>
</evidence>
<comment type="caution">
    <text evidence="37">The sequence shown here is derived from an EMBL/GenBank/DDBJ whole genome shotgun (WGS) entry which is preliminary data.</text>
</comment>
<dbReference type="OrthoDB" id="67688at2759"/>
<accession>A0A9Q1FU90</accession>
<evidence type="ECO:0000259" key="36">
    <source>
        <dbReference type="PROSITE" id="PS51547"/>
    </source>
</evidence>
<feature type="compositionally biased region" description="Low complexity" evidence="32">
    <location>
        <begin position="1272"/>
        <end position="1322"/>
    </location>
</feature>
<dbReference type="GO" id="GO:0006914">
    <property type="term" value="P:autophagy"/>
    <property type="evidence" value="ECO:0007669"/>
    <property type="project" value="UniProtKB-KW"/>
</dbReference>
<evidence type="ECO:0000256" key="27">
    <source>
        <dbReference type="ARBA" id="ARBA00065016"/>
    </source>
</evidence>